<name>A0ABT6N8P9_9FIRM</name>
<evidence type="ECO:0000256" key="1">
    <source>
        <dbReference type="SAM" id="Phobius"/>
    </source>
</evidence>
<keyword evidence="1" id="KW-0812">Transmembrane</keyword>
<comment type="caution">
    <text evidence="2">The sequence shown here is derived from an EMBL/GenBank/DDBJ whole genome shotgun (WGS) entry which is preliminary data.</text>
</comment>
<sequence>MSKKIEKRIERIKRPCKIGGSYIPIGYSKKDMFKRIKMYIKDALIFSTVYTLFLYLLIGNKIFVFKFESELAGIVVHILMLLVFFVITNAVWWEYKVRTYHKKVADIRRTA</sequence>
<keyword evidence="3" id="KW-1185">Reference proteome</keyword>
<evidence type="ECO:0000313" key="3">
    <source>
        <dbReference type="Proteomes" id="UP001158045"/>
    </source>
</evidence>
<dbReference type="Proteomes" id="UP001158045">
    <property type="component" value="Unassembled WGS sequence"/>
</dbReference>
<dbReference type="RefSeq" id="WP_281092585.1">
    <property type="nucleotide sequence ID" value="NZ_JARYZI010000001.1"/>
</dbReference>
<accession>A0ABT6N8P9</accession>
<keyword evidence="1" id="KW-0472">Membrane</keyword>
<evidence type="ECO:0000313" key="2">
    <source>
        <dbReference type="EMBL" id="MDH8676786.1"/>
    </source>
</evidence>
<dbReference type="EMBL" id="JARYZI010000001">
    <property type="protein sequence ID" value="MDH8676786.1"/>
    <property type="molecule type" value="Genomic_DNA"/>
</dbReference>
<feature type="transmembrane region" description="Helical" evidence="1">
    <location>
        <begin position="39"/>
        <end position="59"/>
    </location>
</feature>
<feature type="transmembrane region" description="Helical" evidence="1">
    <location>
        <begin position="71"/>
        <end position="93"/>
    </location>
</feature>
<proteinExistence type="predicted"/>
<gene>
    <name evidence="2" type="ORF">QE109_01440</name>
</gene>
<keyword evidence="1" id="KW-1133">Transmembrane helix</keyword>
<reference evidence="2 3" key="1">
    <citation type="submission" date="2023-04" db="EMBL/GenBank/DDBJ databases">
        <title>Fusibacter bizertensis strain WBS, isolated from littoral bottom sediments of the Arctic seas - biochemical and genomic analysis.</title>
        <authorList>
            <person name="Brioukhanov A.L."/>
        </authorList>
    </citation>
    <scope>NUCLEOTIDE SEQUENCE [LARGE SCALE GENOMIC DNA]</scope>
    <source>
        <strain evidence="2 3">WBS</strain>
    </source>
</reference>
<protein>
    <submittedName>
        <fullName evidence="2">Uncharacterized protein</fullName>
    </submittedName>
</protein>
<organism evidence="2 3">
    <name type="scientific">Fusibacter bizertensis</name>
    <dbReference type="NCBI Taxonomy" id="1488331"/>
    <lineage>
        <taxon>Bacteria</taxon>
        <taxon>Bacillati</taxon>
        <taxon>Bacillota</taxon>
        <taxon>Clostridia</taxon>
        <taxon>Eubacteriales</taxon>
        <taxon>Eubacteriales Family XII. Incertae Sedis</taxon>
        <taxon>Fusibacter</taxon>
    </lineage>
</organism>